<evidence type="ECO:0000256" key="1">
    <source>
        <dbReference type="SAM" id="MobiDB-lite"/>
    </source>
</evidence>
<dbReference type="NCBIfam" id="NF006718">
    <property type="entry name" value="PRK09256.1"/>
    <property type="match status" value="1"/>
</dbReference>
<dbReference type="Pfam" id="PF00472">
    <property type="entry name" value="RF-1"/>
    <property type="match status" value="1"/>
</dbReference>
<dbReference type="RefSeq" id="WP_015709035.1">
    <property type="nucleotide sequence ID" value="NC_015578.1"/>
</dbReference>
<dbReference type="KEGG" id="tpi:TREPR_1030"/>
<dbReference type="OrthoDB" id="9815709at2"/>
<dbReference type="PANTHER" id="PTHR47814:SF1">
    <property type="entry name" value="PEPTIDYL-TRNA HYDROLASE ARFB"/>
    <property type="match status" value="1"/>
</dbReference>
<dbReference type="PROSITE" id="PS00745">
    <property type="entry name" value="RF_PROK_I"/>
    <property type="match status" value="1"/>
</dbReference>
<evidence type="ECO:0000313" key="4">
    <source>
        <dbReference type="Proteomes" id="UP000009223"/>
    </source>
</evidence>
<dbReference type="GO" id="GO:0072344">
    <property type="term" value="P:rescue of stalled ribosome"/>
    <property type="evidence" value="ECO:0007669"/>
    <property type="project" value="TreeGrafter"/>
</dbReference>
<proteinExistence type="predicted"/>
<accession>F5YHP6</accession>
<organism evidence="3 4">
    <name type="scientific">Treponema primitia (strain ATCC BAA-887 / DSM 12427 / ZAS-2)</name>
    <dbReference type="NCBI Taxonomy" id="545694"/>
    <lineage>
        <taxon>Bacteria</taxon>
        <taxon>Pseudomonadati</taxon>
        <taxon>Spirochaetota</taxon>
        <taxon>Spirochaetia</taxon>
        <taxon>Spirochaetales</taxon>
        <taxon>Treponemataceae</taxon>
        <taxon>Treponema</taxon>
    </lineage>
</organism>
<dbReference type="PANTHER" id="PTHR47814">
    <property type="entry name" value="PEPTIDYL-TRNA HYDROLASE ARFB"/>
    <property type="match status" value="1"/>
</dbReference>
<name>F5YHP6_TREPZ</name>
<dbReference type="eggNOG" id="COG1186">
    <property type="taxonomic scope" value="Bacteria"/>
</dbReference>
<reference evidence="4" key="1">
    <citation type="submission" date="2009-12" db="EMBL/GenBank/DDBJ databases">
        <title>Complete sequence of Treponema primitia strain ZAS-2.</title>
        <authorList>
            <person name="Tetu S.G."/>
            <person name="Matson E."/>
            <person name="Ren Q."/>
            <person name="Seshadri R."/>
            <person name="Elbourne L."/>
            <person name="Hassan K.A."/>
            <person name="Durkin A."/>
            <person name="Radune D."/>
            <person name="Mohamoud Y."/>
            <person name="Shay R."/>
            <person name="Jin S."/>
            <person name="Zhang X."/>
            <person name="Lucey K."/>
            <person name="Ballor N.R."/>
            <person name="Ottesen E."/>
            <person name="Rosenthal R."/>
            <person name="Allen A."/>
            <person name="Leadbetter J.R."/>
            <person name="Paulsen I.T."/>
        </authorList>
    </citation>
    <scope>NUCLEOTIDE SEQUENCE [LARGE SCALE GENOMIC DNA]</scope>
    <source>
        <strain evidence="4">ATCC BAA-887 / DSM 12427 / ZAS-2</strain>
    </source>
</reference>
<dbReference type="STRING" id="545694.TREPR_1030"/>
<keyword evidence="4" id="KW-1185">Reference proteome</keyword>
<dbReference type="GO" id="GO:0004045">
    <property type="term" value="F:peptidyl-tRNA hydrolase activity"/>
    <property type="evidence" value="ECO:0007669"/>
    <property type="project" value="TreeGrafter"/>
</dbReference>
<sequence length="141" mass="15690">MNQSILRQTIRLAAQASFSRSGGPGGQNVNKVNTKVTLRLALRDLAGISEPELNRLRETLGSRISAGDGGEEIVIAASEERSQHTNLERAYARLEMLVTNGAQLPKRRRPTKPTRASREQRLQSKHLHGQKKQERQTPGME</sequence>
<evidence type="ECO:0000313" key="3">
    <source>
        <dbReference type="EMBL" id="AEF87028.1"/>
    </source>
</evidence>
<feature type="region of interest" description="Disordered" evidence="1">
    <location>
        <begin position="99"/>
        <end position="141"/>
    </location>
</feature>
<gene>
    <name evidence="3" type="ordered locus">TREPR_1030</name>
</gene>
<dbReference type="HOGENOM" id="CLU_089470_3_2_12"/>
<dbReference type="EMBL" id="CP001843">
    <property type="protein sequence ID" value="AEF87028.1"/>
    <property type="molecule type" value="Genomic_DNA"/>
</dbReference>
<dbReference type="InterPro" id="IPR000352">
    <property type="entry name" value="Pep_chain_release_fac_I"/>
</dbReference>
<dbReference type="GO" id="GO:0003747">
    <property type="term" value="F:translation release factor activity"/>
    <property type="evidence" value="ECO:0007669"/>
    <property type="project" value="InterPro"/>
</dbReference>
<dbReference type="Gene3D" id="3.30.160.20">
    <property type="match status" value="1"/>
</dbReference>
<evidence type="ECO:0000259" key="2">
    <source>
        <dbReference type="PROSITE" id="PS00745"/>
    </source>
</evidence>
<feature type="domain" description="Prokaryotic-type class I peptide chain release factors" evidence="2">
    <location>
        <begin position="20"/>
        <end position="36"/>
    </location>
</feature>
<dbReference type="Proteomes" id="UP000009223">
    <property type="component" value="Chromosome"/>
</dbReference>
<dbReference type="AlphaFoldDB" id="F5YHP6"/>
<reference evidence="3 4" key="2">
    <citation type="journal article" date="2011" name="ISME J.">
        <title>RNA-seq reveals cooperative metabolic interactions between two termite-gut spirochete species in co-culture.</title>
        <authorList>
            <person name="Rosenthal A.Z."/>
            <person name="Matson E.G."/>
            <person name="Eldar A."/>
            <person name="Leadbetter J.R."/>
        </authorList>
    </citation>
    <scope>NUCLEOTIDE SEQUENCE [LARGE SCALE GENOMIC DNA]</scope>
    <source>
        <strain evidence="4">ATCC BAA-887 / DSM 12427 / ZAS-2</strain>
    </source>
</reference>
<dbReference type="SUPFAM" id="SSF110916">
    <property type="entry name" value="Peptidyl-tRNA hydrolase domain-like"/>
    <property type="match status" value="1"/>
</dbReference>
<protein>
    <submittedName>
        <fullName evidence="3">Class I peptide chain release factor</fullName>
    </submittedName>
</protein>
<dbReference type="GO" id="GO:0043022">
    <property type="term" value="F:ribosome binding"/>
    <property type="evidence" value="ECO:0007669"/>
    <property type="project" value="TreeGrafter"/>
</dbReference>